<dbReference type="RefSeq" id="WP_203928136.1">
    <property type="nucleotide sequence ID" value="NZ_BOPH01000038.1"/>
</dbReference>
<name>A0A8J4EAE1_9ACTN</name>
<dbReference type="AlphaFoldDB" id="A0A8J4EAE1"/>
<dbReference type="Proteomes" id="UP000635606">
    <property type="component" value="Unassembled WGS sequence"/>
</dbReference>
<protein>
    <submittedName>
        <fullName evidence="1">Uncharacterized protein</fullName>
    </submittedName>
</protein>
<organism evidence="1 2">
    <name type="scientific">Virgisporangium ochraceum</name>
    <dbReference type="NCBI Taxonomy" id="65505"/>
    <lineage>
        <taxon>Bacteria</taxon>
        <taxon>Bacillati</taxon>
        <taxon>Actinomycetota</taxon>
        <taxon>Actinomycetes</taxon>
        <taxon>Micromonosporales</taxon>
        <taxon>Micromonosporaceae</taxon>
        <taxon>Virgisporangium</taxon>
    </lineage>
</organism>
<keyword evidence="2" id="KW-1185">Reference proteome</keyword>
<evidence type="ECO:0000313" key="1">
    <source>
        <dbReference type="EMBL" id="GIJ68185.1"/>
    </source>
</evidence>
<sequence length="134" mass="14347">MAVDYDDVVERTLRLQVSVDHLDAVSSYCTNVGDLVKDIRRIVTDADRTAREGGCGGQSALGGAGLGSSVTDLGTRMKGARDHVDTALRDLTTSLDRTAGAVRWIAAEYATADRRNEVSAWSVLDFVTGRRTGT</sequence>
<evidence type="ECO:0000313" key="2">
    <source>
        <dbReference type="Proteomes" id="UP000635606"/>
    </source>
</evidence>
<proteinExistence type="predicted"/>
<accession>A0A8J4EAE1</accession>
<reference evidence="1" key="1">
    <citation type="submission" date="2021-01" db="EMBL/GenBank/DDBJ databases">
        <title>Whole genome shotgun sequence of Virgisporangium ochraceum NBRC 16418.</title>
        <authorList>
            <person name="Komaki H."/>
            <person name="Tamura T."/>
        </authorList>
    </citation>
    <scope>NUCLEOTIDE SEQUENCE</scope>
    <source>
        <strain evidence="1">NBRC 16418</strain>
    </source>
</reference>
<gene>
    <name evidence="1" type="ORF">Voc01_031020</name>
</gene>
<comment type="caution">
    <text evidence="1">The sequence shown here is derived from an EMBL/GenBank/DDBJ whole genome shotgun (WGS) entry which is preliminary data.</text>
</comment>
<dbReference type="EMBL" id="BOPH01000038">
    <property type="protein sequence ID" value="GIJ68185.1"/>
    <property type="molecule type" value="Genomic_DNA"/>
</dbReference>